<dbReference type="EMBL" id="JAKUCV010001148">
    <property type="protein sequence ID" value="KAJ4847472.1"/>
    <property type="molecule type" value="Genomic_DNA"/>
</dbReference>
<reference evidence="1" key="2">
    <citation type="journal article" date="2023" name="Plants (Basel)">
        <title>Annotation of the Turnera subulata (Passifloraceae) Draft Genome Reveals the S-Locus Evolved after the Divergence of Turneroideae from Passifloroideae in a Stepwise Manner.</title>
        <authorList>
            <person name="Henning P.M."/>
            <person name="Roalson E.H."/>
            <person name="Mir W."/>
            <person name="McCubbin A.G."/>
            <person name="Shore J.S."/>
        </authorList>
    </citation>
    <scope>NUCLEOTIDE SEQUENCE</scope>
    <source>
        <tissue evidence="1">Leaves</tissue>
    </source>
</reference>
<name>A0A9Q0JNL2_9ROSI</name>
<keyword evidence="2" id="KW-1185">Reference proteome</keyword>
<dbReference type="OrthoDB" id="1684493at2759"/>
<evidence type="ECO:0000313" key="2">
    <source>
        <dbReference type="Proteomes" id="UP001141552"/>
    </source>
</evidence>
<comment type="caution">
    <text evidence="1">The sequence shown here is derived from an EMBL/GenBank/DDBJ whole genome shotgun (WGS) entry which is preliminary data.</text>
</comment>
<reference evidence="1" key="1">
    <citation type="submission" date="2022-02" db="EMBL/GenBank/DDBJ databases">
        <authorList>
            <person name="Henning P.M."/>
            <person name="McCubbin A.G."/>
            <person name="Shore J.S."/>
        </authorList>
    </citation>
    <scope>NUCLEOTIDE SEQUENCE</scope>
    <source>
        <strain evidence="1">F60SS</strain>
        <tissue evidence="1">Leaves</tissue>
    </source>
</reference>
<protein>
    <recommendedName>
        <fullName evidence="3">Reverse transcriptase zinc-binding domain-containing protein</fullName>
    </recommendedName>
</protein>
<gene>
    <name evidence="1" type="ORF">Tsubulata_019179</name>
</gene>
<dbReference type="AlphaFoldDB" id="A0A9Q0JNL2"/>
<sequence>MCPFCSTHLETINHLFLHCKLSWSLWQRLVSWWGAEWVVPGDITVWYYNWPFLSPSITNRSTWLLLGLSLLWTIWLARNNLVFTNVEPNHVQLFDVSLVRAFWWIKSLQPEFPYSAGCSFLAADALHSWRGVLRKFT</sequence>
<dbReference type="Proteomes" id="UP001141552">
    <property type="component" value="Unassembled WGS sequence"/>
</dbReference>
<evidence type="ECO:0000313" key="1">
    <source>
        <dbReference type="EMBL" id="KAJ4847472.1"/>
    </source>
</evidence>
<accession>A0A9Q0JNL2</accession>
<organism evidence="1 2">
    <name type="scientific">Turnera subulata</name>
    <dbReference type="NCBI Taxonomy" id="218843"/>
    <lineage>
        <taxon>Eukaryota</taxon>
        <taxon>Viridiplantae</taxon>
        <taxon>Streptophyta</taxon>
        <taxon>Embryophyta</taxon>
        <taxon>Tracheophyta</taxon>
        <taxon>Spermatophyta</taxon>
        <taxon>Magnoliopsida</taxon>
        <taxon>eudicotyledons</taxon>
        <taxon>Gunneridae</taxon>
        <taxon>Pentapetalae</taxon>
        <taxon>rosids</taxon>
        <taxon>fabids</taxon>
        <taxon>Malpighiales</taxon>
        <taxon>Passifloraceae</taxon>
        <taxon>Turnera</taxon>
    </lineage>
</organism>
<evidence type="ECO:0008006" key="3">
    <source>
        <dbReference type="Google" id="ProtNLM"/>
    </source>
</evidence>
<proteinExistence type="predicted"/>